<sequence length="102" mass="11058">KKSSYSSDFRQGHKPQRQQSQENNGGLHHHPAVAFVSPTSATGGNEDLSNPRYLSADGSPQPGGTVHLFPNTFYESDATDHSGSPPTTLVKSHRKVIYEVVV</sequence>
<reference evidence="3" key="1">
    <citation type="submission" date="2016-11" db="UniProtKB">
        <authorList>
            <consortium name="WormBaseParasite"/>
        </authorList>
    </citation>
    <scope>IDENTIFICATION</scope>
</reference>
<accession>A0A1I8F2F9</accession>
<protein>
    <submittedName>
        <fullName evidence="3">Myelin regulatory factor</fullName>
    </submittedName>
</protein>
<dbReference type="AlphaFoldDB" id="A0A1I8F2F9"/>
<evidence type="ECO:0000256" key="1">
    <source>
        <dbReference type="SAM" id="MobiDB-lite"/>
    </source>
</evidence>
<evidence type="ECO:0000313" key="2">
    <source>
        <dbReference type="Proteomes" id="UP000095280"/>
    </source>
</evidence>
<proteinExistence type="predicted"/>
<keyword evidence="2" id="KW-1185">Reference proteome</keyword>
<dbReference type="Proteomes" id="UP000095280">
    <property type="component" value="Unplaced"/>
</dbReference>
<organism evidence="2 3">
    <name type="scientific">Macrostomum lignano</name>
    <dbReference type="NCBI Taxonomy" id="282301"/>
    <lineage>
        <taxon>Eukaryota</taxon>
        <taxon>Metazoa</taxon>
        <taxon>Spiralia</taxon>
        <taxon>Lophotrochozoa</taxon>
        <taxon>Platyhelminthes</taxon>
        <taxon>Rhabditophora</taxon>
        <taxon>Macrostomorpha</taxon>
        <taxon>Macrostomida</taxon>
        <taxon>Macrostomidae</taxon>
        <taxon>Macrostomum</taxon>
    </lineage>
</organism>
<feature type="region of interest" description="Disordered" evidence="1">
    <location>
        <begin position="1"/>
        <end position="88"/>
    </location>
</feature>
<evidence type="ECO:0000313" key="3">
    <source>
        <dbReference type="WBParaSite" id="maker-unitig_15469-snap-gene-0.1-mRNA-1"/>
    </source>
</evidence>
<name>A0A1I8F2F9_9PLAT</name>
<dbReference type="WBParaSite" id="maker-unitig_15469-snap-gene-0.1-mRNA-1">
    <property type="protein sequence ID" value="maker-unitig_15469-snap-gene-0.1-mRNA-1"/>
    <property type="gene ID" value="maker-unitig_15469-snap-gene-0.1"/>
</dbReference>